<dbReference type="Gene3D" id="1.10.357.10">
    <property type="entry name" value="Tetracycline Repressor, domain 2"/>
    <property type="match status" value="1"/>
</dbReference>
<evidence type="ECO:0000256" key="2">
    <source>
        <dbReference type="ARBA" id="ARBA00023163"/>
    </source>
</evidence>
<evidence type="ECO:0000313" key="5">
    <source>
        <dbReference type="Proteomes" id="UP000777935"/>
    </source>
</evidence>
<keyword evidence="2" id="KW-0804">Transcription</keyword>
<protein>
    <submittedName>
        <fullName evidence="4">TetR/AcrR family transcriptional regulator</fullName>
    </submittedName>
</protein>
<dbReference type="InterPro" id="IPR036271">
    <property type="entry name" value="Tet_transcr_reg_TetR-rel_C_sf"/>
</dbReference>
<dbReference type="Proteomes" id="UP000777935">
    <property type="component" value="Unassembled WGS sequence"/>
</dbReference>
<dbReference type="Pfam" id="PF13305">
    <property type="entry name" value="TetR_C_33"/>
    <property type="match status" value="1"/>
</dbReference>
<keyword evidence="5" id="KW-1185">Reference proteome</keyword>
<dbReference type="InterPro" id="IPR025996">
    <property type="entry name" value="MT1864/Rv1816-like_C"/>
</dbReference>
<dbReference type="InterPro" id="IPR009057">
    <property type="entry name" value="Homeodomain-like_sf"/>
</dbReference>
<gene>
    <name evidence="4" type="ORF">HRQ87_15370</name>
</gene>
<organism evidence="4 5">
    <name type="scientific">Parasulfitobacter algicola</name>
    <dbReference type="NCBI Taxonomy" id="2614809"/>
    <lineage>
        <taxon>Bacteria</taxon>
        <taxon>Pseudomonadati</taxon>
        <taxon>Pseudomonadota</taxon>
        <taxon>Alphaproteobacteria</taxon>
        <taxon>Rhodobacterales</taxon>
        <taxon>Roseobacteraceae</taxon>
        <taxon>Parasulfitobacter</taxon>
    </lineage>
</organism>
<evidence type="ECO:0000259" key="3">
    <source>
        <dbReference type="Pfam" id="PF13305"/>
    </source>
</evidence>
<comment type="caution">
    <text evidence="4">The sequence shown here is derived from an EMBL/GenBank/DDBJ whole genome shotgun (WGS) entry which is preliminary data.</text>
</comment>
<evidence type="ECO:0000313" key="4">
    <source>
        <dbReference type="EMBL" id="NSX56174.1"/>
    </source>
</evidence>
<evidence type="ECO:0000256" key="1">
    <source>
        <dbReference type="ARBA" id="ARBA00023015"/>
    </source>
</evidence>
<sequence length="198" mass="22709">MAGKVEKRREDLRVRLIEIAEKRISEGGITHVRARDLATEAECAVGAIYNVFGDLNDIIIAVNGRTFSRIGKTVAASIKDQDDLSPTDVLIKMSHAYLHFASEHKNEWRTLFDLQMSIDRDVPDWYMAELQRLFQFIYKPLQQVFPDMSETDLALMTRSLFSSVHGIVLLGLERRISAVPTEELERMIEMVLRKVTEK</sequence>
<accession>A0ABX2ITD7</accession>
<dbReference type="SUPFAM" id="SSF48498">
    <property type="entry name" value="Tetracyclin repressor-like, C-terminal domain"/>
    <property type="match status" value="1"/>
</dbReference>
<keyword evidence="1" id="KW-0805">Transcription regulation</keyword>
<dbReference type="RefSeq" id="WP_174139326.1">
    <property type="nucleotide sequence ID" value="NZ_JABUFE010000010.1"/>
</dbReference>
<name>A0ABX2ITD7_9RHOB</name>
<dbReference type="EMBL" id="JABUFE010000010">
    <property type="protein sequence ID" value="NSX56174.1"/>
    <property type="molecule type" value="Genomic_DNA"/>
</dbReference>
<proteinExistence type="predicted"/>
<dbReference type="SUPFAM" id="SSF46689">
    <property type="entry name" value="Homeodomain-like"/>
    <property type="match status" value="1"/>
</dbReference>
<reference evidence="4 5" key="1">
    <citation type="submission" date="2020-06" db="EMBL/GenBank/DDBJ databases">
        <title>Sulfitobacter algicola sp. nov., isolated from green algae.</title>
        <authorList>
            <person name="Wang C."/>
        </authorList>
    </citation>
    <scope>NUCLEOTIDE SEQUENCE [LARGE SCALE GENOMIC DNA]</scope>
    <source>
        <strain evidence="4 5">1151</strain>
    </source>
</reference>
<feature type="domain" description="HTH-type transcriptional regulator MT1864/Rv1816-like C-terminal" evidence="3">
    <location>
        <begin position="91"/>
        <end position="191"/>
    </location>
</feature>